<dbReference type="SUPFAM" id="SSF81593">
    <property type="entry name" value="Nucleotidyltransferase substrate binding subunit/domain"/>
    <property type="match status" value="1"/>
</dbReference>
<gene>
    <name evidence="1" type="ORF">SAMN05216495_10939</name>
</gene>
<sequence length="130" mass="15096">MEKIQERINTAQRALTKLHELAVKPDLSDVERDALIQRFEFSFELLWKCAKEYLYVVEGIDAASPKKVIRCCRELGLLDDEQTREALQMADDRNLTTHTYDETFAQAVVERIRRYAPLLQLWLGKIGGAR</sequence>
<comment type="caution">
    <text evidence="1">The sequence shown here is derived from an EMBL/GenBank/DDBJ whole genome shotgun (WGS) entry which is preliminary data.</text>
</comment>
<dbReference type="RefSeq" id="WP_074706221.1">
    <property type="nucleotide sequence ID" value="NZ_CALAKB010000044.1"/>
</dbReference>
<protein>
    <submittedName>
        <fullName evidence="1">Nucleotidyltransferase substrate binding protein, HI0074 family</fullName>
    </submittedName>
</protein>
<proteinExistence type="predicted"/>
<dbReference type="Gene3D" id="1.20.120.330">
    <property type="entry name" value="Nucleotidyltransferases domain 2"/>
    <property type="match status" value="1"/>
</dbReference>
<dbReference type="InterPro" id="IPR010235">
    <property type="entry name" value="HepT"/>
</dbReference>
<name>A0A1H2XMS7_ACIFE</name>
<evidence type="ECO:0000313" key="1">
    <source>
        <dbReference type="EMBL" id="SDW94147.1"/>
    </source>
</evidence>
<organism evidence="1 2">
    <name type="scientific">Acidaminococcus fermentans</name>
    <dbReference type="NCBI Taxonomy" id="905"/>
    <lineage>
        <taxon>Bacteria</taxon>
        <taxon>Bacillati</taxon>
        <taxon>Bacillota</taxon>
        <taxon>Negativicutes</taxon>
        <taxon>Acidaminococcales</taxon>
        <taxon>Acidaminococcaceae</taxon>
        <taxon>Acidaminococcus</taxon>
    </lineage>
</organism>
<dbReference type="GO" id="GO:0016740">
    <property type="term" value="F:transferase activity"/>
    <property type="evidence" value="ECO:0007669"/>
    <property type="project" value="UniProtKB-KW"/>
</dbReference>
<dbReference type="Pfam" id="PF08780">
    <property type="entry name" value="NTase_sub_bind"/>
    <property type="match status" value="1"/>
</dbReference>
<dbReference type="EMBL" id="FNOP01000009">
    <property type="protein sequence ID" value="SDW94147.1"/>
    <property type="molecule type" value="Genomic_DNA"/>
</dbReference>
<dbReference type="NCBIfam" id="TIGR01987">
    <property type="entry name" value="HI0074"/>
    <property type="match status" value="1"/>
</dbReference>
<evidence type="ECO:0000313" key="2">
    <source>
        <dbReference type="Proteomes" id="UP000182379"/>
    </source>
</evidence>
<dbReference type="Proteomes" id="UP000182379">
    <property type="component" value="Unassembled WGS sequence"/>
</dbReference>
<dbReference type="AlphaFoldDB" id="A0A1H2XMS7"/>
<keyword evidence="1" id="KW-0808">Transferase</keyword>
<accession>A0A1H2XMS7</accession>
<reference evidence="1 2" key="1">
    <citation type="submission" date="2016-10" db="EMBL/GenBank/DDBJ databases">
        <authorList>
            <person name="Varghese N."/>
            <person name="Submissions S."/>
        </authorList>
    </citation>
    <scope>NUCLEOTIDE SEQUENCE [LARGE SCALE GENOMIC DNA]</scope>
    <source>
        <strain evidence="1 2">WCC6</strain>
    </source>
</reference>